<keyword evidence="1" id="KW-0812">Transmembrane</keyword>
<organism evidence="2 3">
    <name type="scientific">Photobacterium aphoticum</name>
    <dbReference type="NCBI Taxonomy" id="754436"/>
    <lineage>
        <taxon>Bacteria</taxon>
        <taxon>Pseudomonadati</taxon>
        <taxon>Pseudomonadota</taxon>
        <taxon>Gammaproteobacteria</taxon>
        <taxon>Vibrionales</taxon>
        <taxon>Vibrionaceae</taxon>
        <taxon>Photobacterium</taxon>
    </lineage>
</organism>
<evidence type="ECO:0000313" key="3">
    <source>
        <dbReference type="Proteomes" id="UP000029227"/>
    </source>
</evidence>
<name>A0A090QMW4_9GAMM</name>
<accession>A0A090QMW4</accession>
<sequence length="291" mass="34303">MVHDKQMNYRGNYSLIYKNILGLSSLTVRTSQEAMKEQTKNKLLYALSEKELIFYRIEHSKFNRYLKWVNYINIPVILLSIAFMFFTPPLYEDVSMKGQIVAIAISVVLFILWILEKQRSKRCVPYLWFNRITGNVSYVSEEGNKWSGHFTQLNAYRTLTLNSHGGGLGATRCYELSFVQRYPTGKSREYIRLPETLHYQDEEEFWEFMQAYMNVNCPLPYILPLAHVRKMDPTTYAMRQQVSKNERYKLIVKMDKITNAGYRSVLLQIKSEEKWFIAWSSAKPTNIQFIG</sequence>
<keyword evidence="1" id="KW-0472">Membrane</keyword>
<comment type="caution">
    <text evidence="2">The sequence shown here is derived from an EMBL/GenBank/DDBJ whole genome shotgun (WGS) entry which is preliminary data.</text>
</comment>
<feature type="transmembrane region" description="Helical" evidence="1">
    <location>
        <begin position="68"/>
        <end position="86"/>
    </location>
</feature>
<dbReference type="Proteomes" id="UP000029227">
    <property type="component" value="Unassembled WGS sequence"/>
</dbReference>
<protein>
    <submittedName>
        <fullName evidence="2">Uncharacterized protein</fullName>
    </submittedName>
</protein>
<keyword evidence="1" id="KW-1133">Transmembrane helix</keyword>
<proteinExistence type="predicted"/>
<reference evidence="2 3" key="1">
    <citation type="journal article" date="2014" name="Genome Announc.">
        <title>Draft Genome Sequences of Two Vibrionaceae Species, Vibrio ponticus C121 and Photobacterium aphoticum C119, Isolated as Coral Reef Microbiota.</title>
        <authorList>
            <person name="Al-saari N."/>
            <person name="Meirelles P.M."/>
            <person name="Mino S."/>
            <person name="Suda W."/>
            <person name="Oshima K."/>
            <person name="Hattori M."/>
            <person name="Ohkuma M."/>
            <person name="Thompson F.L."/>
            <person name="Gomez-Gil B."/>
            <person name="Sawabe T."/>
            <person name="Sawabe T."/>
        </authorList>
    </citation>
    <scope>NUCLEOTIDE SEQUENCE [LARGE SCALE GENOMIC DNA]</scope>
    <source>
        <strain evidence="2 3">JCM 19237</strain>
    </source>
</reference>
<dbReference type="AlphaFoldDB" id="A0A090QMW4"/>
<evidence type="ECO:0000313" key="2">
    <source>
        <dbReference type="EMBL" id="GAL03154.1"/>
    </source>
</evidence>
<gene>
    <name evidence="2" type="ORF">JCM19237_6047</name>
</gene>
<dbReference type="EMBL" id="BBMN01000001">
    <property type="protein sequence ID" value="GAL03154.1"/>
    <property type="molecule type" value="Genomic_DNA"/>
</dbReference>
<evidence type="ECO:0000256" key="1">
    <source>
        <dbReference type="SAM" id="Phobius"/>
    </source>
</evidence>
<feature type="transmembrane region" description="Helical" evidence="1">
    <location>
        <begin position="98"/>
        <end position="115"/>
    </location>
</feature>